<dbReference type="STRING" id="39492.ERS852540_01768"/>
<dbReference type="OrthoDB" id="9787714at2"/>
<proteinExistence type="predicted"/>
<evidence type="ECO:0008006" key="3">
    <source>
        <dbReference type="Google" id="ProtNLM"/>
    </source>
</evidence>
<evidence type="ECO:0000313" key="2">
    <source>
        <dbReference type="Proteomes" id="UP000095662"/>
    </source>
</evidence>
<organism evidence="1 2">
    <name type="scientific">[Eubacterium] siraeum</name>
    <dbReference type="NCBI Taxonomy" id="39492"/>
    <lineage>
        <taxon>Bacteria</taxon>
        <taxon>Bacillati</taxon>
        <taxon>Bacillota</taxon>
        <taxon>Clostridia</taxon>
        <taxon>Eubacteriales</taxon>
        <taxon>Oscillospiraceae</taxon>
        <taxon>Oscillospiraceae incertae sedis</taxon>
    </lineage>
</organism>
<dbReference type="Proteomes" id="UP000095662">
    <property type="component" value="Unassembled WGS sequence"/>
</dbReference>
<accession>A0A174ZND2</accession>
<dbReference type="EMBL" id="CZBY01000014">
    <property type="protein sequence ID" value="CUQ88674.1"/>
    <property type="molecule type" value="Genomic_DNA"/>
</dbReference>
<gene>
    <name evidence="1" type="ORF">ERS852540_01768</name>
</gene>
<sequence>MKIKTKKKTVQQLLGLETFGKYGLIAGKAEYVVFSILPSNIAVMSLESVQIKIEKLMDLLTAFPNIQIFCTDGCECFDNNKIFISTRIDDEENNAVRELLTKDLEHMESIQSELSNSRQFYLVYRFRNQSKDLVGTIISRLEKCMSEYDFVCKRLEKSDLKQFLAVYFGISSYGAEIADVEGATNENM</sequence>
<protein>
    <recommendedName>
        <fullName evidence="3">Type IV secretory pathway, VirB4 components</fullName>
    </recommendedName>
</protein>
<reference evidence="1 2" key="1">
    <citation type="submission" date="2015-09" db="EMBL/GenBank/DDBJ databases">
        <authorList>
            <consortium name="Pathogen Informatics"/>
        </authorList>
    </citation>
    <scope>NUCLEOTIDE SEQUENCE [LARGE SCALE GENOMIC DNA]</scope>
    <source>
        <strain evidence="1 2">2789STDY5834928</strain>
    </source>
</reference>
<dbReference type="AlphaFoldDB" id="A0A174ZND2"/>
<name>A0A174ZND2_9FIRM</name>
<evidence type="ECO:0000313" key="1">
    <source>
        <dbReference type="EMBL" id="CUQ88674.1"/>
    </source>
</evidence>